<evidence type="ECO:0000313" key="4">
    <source>
        <dbReference type="EMBL" id="OPA80253.1"/>
    </source>
</evidence>
<evidence type="ECO:0000256" key="1">
    <source>
        <dbReference type="SAM" id="Coils"/>
    </source>
</evidence>
<comment type="caution">
    <text evidence="4">The sequence shown here is derived from an EMBL/GenBank/DDBJ whole genome shotgun (WGS) entry which is preliminary data.</text>
</comment>
<keyword evidence="3" id="KW-1133">Transmembrane helix</keyword>
<evidence type="ECO:0000256" key="3">
    <source>
        <dbReference type="SAM" id="Phobius"/>
    </source>
</evidence>
<proteinExistence type="predicted"/>
<keyword evidence="5" id="KW-1185">Reference proteome</keyword>
<feature type="region of interest" description="Disordered" evidence="2">
    <location>
        <begin position="128"/>
        <end position="159"/>
    </location>
</feature>
<feature type="coiled-coil region" evidence="1">
    <location>
        <begin position="37"/>
        <end position="71"/>
    </location>
</feature>
<dbReference type="STRING" id="1324314.BVG16_05815"/>
<reference evidence="4 5" key="1">
    <citation type="submission" date="2017-01" db="EMBL/GenBank/DDBJ databases">
        <title>Genome analysis of Paenibacillus selenitrireducens ES3-24.</title>
        <authorList>
            <person name="Xu D."/>
            <person name="Yao R."/>
            <person name="Zheng S."/>
        </authorList>
    </citation>
    <scope>NUCLEOTIDE SEQUENCE [LARGE SCALE GENOMIC DNA]</scope>
    <source>
        <strain evidence="4 5">ES3-24</strain>
    </source>
</reference>
<organism evidence="4 5">
    <name type="scientific">Paenibacillus selenitireducens</name>
    <dbReference type="NCBI Taxonomy" id="1324314"/>
    <lineage>
        <taxon>Bacteria</taxon>
        <taxon>Bacillati</taxon>
        <taxon>Bacillota</taxon>
        <taxon>Bacilli</taxon>
        <taxon>Bacillales</taxon>
        <taxon>Paenibacillaceae</taxon>
        <taxon>Paenibacillus</taxon>
    </lineage>
</organism>
<dbReference type="OrthoDB" id="2427034at2"/>
<evidence type="ECO:0008006" key="6">
    <source>
        <dbReference type="Google" id="ProtNLM"/>
    </source>
</evidence>
<protein>
    <recommendedName>
        <fullName evidence="6">Pilus assembly protein PilO</fullName>
    </recommendedName>
</protein>
<evidence type="ECO:0000313" key="5">
    <source>
        <dbReference type="Proteomes" id="UP000190188"/>
    </source>
</evidence>
<dbReference type="AlphaFoldDB" id="A0A1T2XKP7"/>
<name>A0A1T2XKP7_9BACL</name>
<keyword evidence="3" id="KW-0472">Membrane</keyword>
<sequence length="258" mass="28285">MNAKQVRILTLAVSCILILSGLLLFYFNRIQPTQSQVKTLKSKIATDKKVLEKLQSQAHEQQQSKADLLELQRKVPVEAFVDQMILDLRKDEQQSKSKIRNMGLSYTNTSLNELSQVIGIPNLQSPNATVSQPVNTAASNEGTSTVPADTSANPAPSSENPAVQLEVYKIGLTLSVESPTYNDFKTFVLGIQQLDRVIQIDAISFTDTANTYNLTVSAFYAPQFQGFEERLPRASFPAPSGKTVPIQVTNPVTEPAGT</sequence>
<dbReference type="EMBL" id="MSZX01000002">
    <property type="protein sequence ID" value="OPA80253.1"/>
    <property type="molecule type" value="Genomic_DNA"/>
</dbReference>
<dbReference type="RefSeq" id="WP_078497602.1">
    <property type="nucleotide sequence ID" value="NZ_MSZX01000002.1"/>
</dbReference>
<keyword evidence="3" id="KW-0812">Transmembrane</keyword>
<feature type="region of interest" description="Disordered" evidence="2">
    <location>
        <begin position="236"/>
        <end position="258"/>
    </location>
</feature>
<dbReference type="Proteomes" id="UP000190188">
    <property type="component" value="Unassembled WGS sequence"/>
</dbReference>
<evidence type="ECO:0000256" key="2">
    <source>
        <dbReference type="SAM" id="MobiDB-lite"/>
    </source>
</evidence>
<accession>A0A1T2XKP7</accession>
<gene>
    <name evidence="4" type="ORF">BVG16_05815</name>
</gene>
<feature type="transmembrane region" description="Helical" evidence="3">
    <location>
        <begin position="6"/>
        <end position="27"/>
    </location>
</feature>
<keyword evidence="1" id="KW-0175">Coiled coil</keyword>